<evidence type="ECO:0000313" key="1">
    <source>
        <dbReference type="EMBL" id="RXK51743.1"/>
    </source>
</evidence>
<reference evidence="1 2" key="1">
    <citation type="submission" date="2019-01" db="EMBL/GenBank/DDBJ databases">
        <title>Halorientalis sp. F13-25 a new haloarchaeum isolated from hypersaline water.</title>
        <authorList>
            <person name="Ana D.-V."/>
            <person name="Cristina S.-P."/>
            <person name="Antonio V."/>
        </authorList>
    </citation>
    <scope>NUCLEOTIDE SEQUENCE [LARGE SCALE GENOMIC DNA]</scope>
    <source>
        <strain evidence="1 2">F13-25</strain>
    </source>
</reference>
<protein>
    <submittedName>
        <fullName evidence="1">Uncharacterized protein</fullName>
    </submittedName>
</protein>
<gene>
    <name evidence="1" type="ORF">EAF64_03675</name>
</gene>
<accession>A0A498L9A8</accession>
<dbReference type="AlphaFoldDB" id="A0A498L9A8"/>
<dbReference type="EMBL" id="RDFA01000001">
    <property type="protein sequence ID" value="RXK51743.1"/>
    <property type="molecule type" value="Genomic_DNA"/>
</dbReference>
<organism evidence="1 2">
    <name type="scientific">Halorientalis pallida</name>
    <dbReference type="NCBI Taxonomy" id="2479928"/>
    <lineage>
        <taxon>Archaea</taxon>
        <taxon>Methanobacteriati</taxon>
        <taxon>Methanobacteriota</taxon>
        <taxon>Stenosarchaea group</taxon>
        <taxon>Halobacteria</taxon>
        <taxon>Halobacteriales</taxon>
        <taxon>Haloarculaceae</taxon>
        <taxon>Halorientalis</taxon>
    </lineage>
</organism>
<proteinExistence type="predicted"/>
<name>A0A498L9A8_9EURY</name>
<sequence length="177" mass="18978">MSDGETGITGRDREEIAERVRAVIAAELGDDEAEEIARSIARAIGEYVEREGDAEQLVAAVGDEVVVRLDGETADEVVEAVADIVMDNLPGLRHSVAIRQSVRRIVGRLTSGRADTIVQQVGDEVVATLIENGHAEDLVDAALEIAIEAAIEGDYAEALIREIFDDGVTQIIEEDAD</sequence>
<keyword evidence="2" id="KW-1185">Reference proteome</keyword>
<dbReference type="RefSeq" id="WP_129067602.1">
    <property type="nucleotide sequence ID" value="NZ_RDFA01000001.1"/>
</dbReference>
<comment type="caution">
    <text evidence="1">The sequence shown here is derived from an EMBL/GenBank/DDBJ whole genome shotgun (WGS) entry which is preliminary data.</text>
</comment>
<evidence type="ECO:0000313" key="2">
    <source>
        <dbReference type="Proteomes" id="UP000289691"/>
    </source>
</evidence>
<dbReference type="Proteomes" id="UP000289691">
    <property type="component" value="Unassembled WGS sequence"/>
</dbReference>
<dbReference type="OrthoDB" id="241179at2157"/>